<dbReference type="EMBL" id="CM001888">
    <property type="protein sequence ID" value="EOY19768.1"/>
    <property type="molecule type" value="Genomic_DNA"/>
</dbReference>
<dbReference type="Gene3D" id="3.80.10.10">
    <property type="entry name" value="Ribonuclease Inhibitor"/>
    <property type="match status" value="2"/>
</dbReference>
<accession>A0A061FSA3</accession>
<dbReference type="HOGENOM" id="CLU_928768_0_0_1"/>
<dbReference type="PANTHER" id="PTHR36766:SF70">
    <property type="entry name" value="DISEASE RESISTANCE PROTEIN RGA4"/>
    <property type="match status" value="1"/>
</dbReference>
<evidence type="ECO:0000313" key="3">
    <source>
        <dbReference type="Proteomes" id="UP000026915"/>
    </source>
</evidence>
<evidence type="ECO:0000313" key="2">
    <source>
        <dbReference type="EMBL" id="EOY19768.1"/>
    </source>
</evidence>
<dbReference type="InterPro" id="IPR032675">
    <property type="entry name" value="LRR_dom_sf"/>
</dbReference>
<keyword evidence="3" id="KW-1185">Reference proteome</keyword>
<evidence type="ECO:0000256" key="1">
    <source>
        <dbReference type="ARBA" id="ARBA00022821"/>
    </source>
</evidence>
<proteinExistence type="predicted"/>
<dbReference type="Proteomes" id="UP000026915">
    <property type="component" value="Chromosome 10"/>
</dbReference>
<protein>
    <submittedName>
        <fullName evidence="2">CC-NBS-LRR protein</fullName>
    </submittedName>
</protein>
<gene>
    <name evidence="2" type="ORF">TCM_045104</name>
</gene>
<organism evidence="2 3">
    <name type="scientific">Theobroma cacao</name>
    <name type="common">Cacao</name>
    <name type="synonym">Cocoa</name>
    <dbReference type="NCBI Taxonomy" id="3641"/>
    <lineage>
        <taxon>Eukaryota</taxon>
        <taxon>Viridiplantae</taxon>
        <taxon>Streptophyta</taxon>
        <taxon>Embryophyta</taxon>
        <taxon>Tracheophyta</taxon>
        <taxon>Spermatophyta</taxon>
        <taxon>Magnoliopsida</taxon>
        <taxon>eudicotyledons</taxon>
        <taxon>Gunneridae</taxon>
        <taxon>Pentapetalae</taxon>
        <taxon>rosids</taxon>
        <taxon>malvids</taxon>
        <taxon>Malvales</taxon>
        <taxon>Malvaceae</taxon>
        <taxon>Byttnerioideae</taxon>
        <taxon>Theobroma</taxon>
    </lineage>
</organism>
<reference evidence="2 3" key="1">
    <citation type="journal article" date="2013" name="Genome Biol.">
        <title>The genome sequence of the most widely cultivated cacao type and its use to identify candidate genes regulating pod color.</title>
        <authorList>
            <person name="Motamayor J.C."/>
            <person name="Mockaitis K."/>
            <person name="Schmutz J."/>
            <person name="Haiminen N."/>
            <person name="Iii D.L."/>
            <person name="Cornejo O."/>
            <person name="Findley S.D."/>
            <person name="Zheng P."/>
            <person name="Utro F."/>
            <person name="Royaert S."/>
            <person name="Saski C."/>
            <person name="Jenkins J."/>
            <person name="Podicheti R."/>
            <person name="Zhao M."/>
            <person name="Scheffler B.E."/>
            <person name="Stack J.C."/>
            <person name="Feltus F.A."/>
            <person name="Mustiga G.M."/>
            <person name="Amores F."/>
            <person name="Phillips W."/>
            <person name="Marelli J.P."/>
            <person name="May G.D."/>
            <person name="Shapiro H."/>
            <person name="Ma J."/>
            <person name="Bustamante C.D."/>
            <person name="Schnell R.J."/>
            <person name="Main D."/>
            <person name="Gilbert D."/>
            <person name="Parida L."/>
            <person name="Kuhn D.N."/>
        </authorList>
    </citation>
    <scope>NUCLEOTIDE SEQUENCE [LARGE SCALE GENOMIC DNA]</scope>
    <source>
        <strain evidence="3">cv. Matina 1-6</strain>
    </source>
</reference>
<keyword evidence="1" id="KW-0611">Plant defense</keyword>
<name>A0A061FSA3_THECC</name>
<dbReference type="GO" id="GO:0006952">
    <property type="term" value="P:defense response"/>
    <property type="evidence" value="ECO:0007669"/>
    <property type="project" value="UniProtKB-KW"/>
</dbReference>
<dbReference type="Gramene" id="EOY19768">
    <property type="protein sequence ID" value="EOY19768"/>
    <property type="gene ID" value="TCM_045104"/>
</dbReference>
<sequence length="266" mass="30090">MVPFVERASRRRVSEPARHDSKLPVQLKKLLIFGCPELECLAREIGDNTCLESIELSFCSNITYLPQGLDKLSRLQDISLWDCPNLVRLPEALPNLHHLQQLSIIGCPRVQNSIGERGFPANLTSLEIYDPNISKAVMEWGLHRLTSLTHLDIDGSNCTDATSFPQEGIGMKLPPSLINLTLKNFKNVGKLSSNGLQNLTSLQCLSISHCPKLKSIPRKEMLPSLLRLYIWECPVLKKRCKRDEGKQWSNIAHVPEVRIDGRFIYE</sequence>
<dbReference type="SUPFAM" id="SSF52058">
    <property type="entry name" value="L domain-like"/>
    <property type="match status" value="1"/>
</dbReference>
<dbReference type="PANTHER" id="PTHR36766">
    <property type="entry name" value="PLANT BROAD-SPECTRUM MILDEW RESISTANCE PROTEIN RPW8"/>
    <property type="match status" value="1"/>
</dbReference>
<dbReference type="AlphaFoldDB" id="A0A061FSA3"/>